<evidence type="ECO:0000256" key="2">
    <source>
        <dbReference type="ARBA" id="ARBA00023015"/>
    </source>
</evidence>
<keyword evidence="2" id="KW-0805">Transcription regulation</keyword>
<dbReference type="CDD" id="cd08411">
    <property type="entry name" value="PBP2_OxyR"/>
    <property type="match status" value="1"/>
</dbReference>
<dbReference type="Pfam" id="PF00126">
    <property type="entry name" value="HTH_1"/>
    <property type="match status" value="1"/>
</dbReference>
<organism evidence="7 8">
    <name type="scientific">Roseovarius ramblicola</name>
    <dbReference type="NCBI Taxonomy" id="2022336"/>
    <lineage>
        <taxon>Bacteria</taxon>
        <taxon>Pseudomonadati</taxon>
        <taxon>Pseudomonadota</taxon>
        <taxon>Alphaproteobacteria</taxon>
        <taxon>Rhodobacterales</taxon>
        <taxon>Roseobacteraceae</taxon>
        <taxon>Roseovarius</taxon>
    </lineage>
</organism>
<dbReference type="EMBL" id="JBHMEC010000020">
    <property type="protein sequence ID" value="MFB9150945.1"/>
    <property type="molecule type" value="Genomic_DNA"/>
</dbReference>
<evidence type="ECO:0000256" key="4">
    <source>
        <dbReference type="ARBA" id="ARBA00023159"/>
    </source>
</evidence>
<sequence length="300" mass="32616">MITLRQLRFLVALVDEQHFSHAAETCHVTQPTLSSGLKELEGVLGVQLAERTKRTVIITPIGQEIAERARGILLAAREIEDLAADRRNPNAGDLRLGAIPTIGPYLMPKALPVIREAFPDLRIFLREELTESLLDGLVSGRLDAALVARPFDIGDLETAELFDDGYVLAAPVGYSDGSATELHGADLEGARLMLLERGHCLQRHALSAFPNRDIRQDDSFSATSLPTLISMVSEGLGVTLLPKLAVDSGVAAGHAIELRPLVDACPRHVVLAWRGTSARAVLFWELAELLTKCRNASMPR</sequence>
<dbReference type="RefSeq" id="WP_377070506.1">
    <property type="nucleotide sequence ID" value="NZ_JBHMEC010000020.1"/>
</dbReference>
<reference evidence="7 8" key="1">
    <citation type="submission" date="2024-09" db="EMBL/GenBank/DDBJ databases">
        <authorList>
            <person name="Sun Q."/>
            <person name="Mori K."/>
        </authorList>
    </citation>
    <scope>NUCLEOTIDE SEQUENCE [LARGE SCALE GENOMIC DNA]</scope>
    <source>
        <strain evidence="7 8">CECT 9424</strain>
    </source>
</reference>
<evidence type="ECO:0000256" key="1">
    <source>
        <dbReference type="ARBA" id="ARBA00009437"/>
    </source>
</evidence>
<keyword evidence="3" id="KW-0238">DNA-binding</keyword>
<dbReference type="PROSITE" id="PS50931">
    <property type="entry name" value="HTH_LYSR"/>
    <property type="match status" value="1"/>
</dbReference>
<accession>A0ABV5I2M6</accession>
<dbReference type="PANTHER" id="PTHR30346:SF26">
    <property type="entry name" value="HYDROGEN PEROXIDE-INDUCIBLE GENES ACTIVATOR"/>
    <property type="match status" value="1"/>
</dbReference>
<keyword evidence="4" id="KW-0010">Activator</keyword>
<evidence type="ECO:0000256" key="5">
    <source>
        <dbReference type="ARBA" id="ARBA00023163"/>
    </source>
</evidence>
<dbReference type="SUPFAM" id="SSF46785">
    <property type="entry name" value="Winged helix' DNA-binding domain"/>
    <property type="match status" value="1"/>
</dbReference>
<dbReference type="PANTHER" id="PTHR30346">
    <property type="entry name" value="TRANSCRIPTIONAL DUAL REGULATOR HCAR-RELATED"/>
    <property type="match status" value="1"/>
</dbReference>
<dbReference type="InterPro" id="IPR000847">
    <property type="entry name" value="LysR_HTH_N"/>
</dbReference>
<keyword evidence="8" id="KW-1185">Reference proteome</keyword>
<dbReference type="SUPFAM" id="SSF53850">
    <property type="entry name" value="Periplasmic binding protein-like II"/>
    <property type="match status" value="1"/>
</dbReference>
<dbReference type="InterPro" id="IPR005119">
    <property type="entry name" value="LysR_subst-bd"/>
</dbReference>
<dbReference type="PRINTS" id="PR00039">
    <property type="entry name" value="HTHLYSR"/>
</dbReference>
<dbReference type="Proteomes" id="UP001589670">
    <property type="component" value="Unassembled WGS sequence"/>
</dbReference>
<comment type="similarity">
    <text evidence="1">Belongs to the LysR transcriptional regulatory family.</text>
</comment>
<evidence type="ECO:0000259" key="6">
    <source>
        <dbReference type="PROSITE" id="PS50931"/>
    </source>
</evidence>
<evidence type="ECO:0000256" key="3">
    <source>
        <dbReference type="ARBA" id="ARBA00023125"/>
    </source>
</evidence>
<name>A0ABV5I2M6_9RHOB</name>
<protein>
    <submittedName>
        <fullName evidence="7">LysR substrate-binding domain-containing protein</fullName>
    </submittedName>
</protein>
<evidence type="ECO:0000313" key="7">
    <source>
        <dbReference type="EMBL" id="MFB9150945.1"/>
    </source>
</evidence>
<dbReference type="Gene3D" id="3.40.190.10">
    <property type="entry name" value="Periplasmic binding protein-like II"/>
    <property type="match status" value="2"/>
</dbReference>
<feature type="domain" description="HTH lysR-type" evidence="6">
    <location>
        <begin position="2"/>
        <end position="59"/>
    </location>
</feature>
<comment type="caution">
    <text evidence="7">The sequence shown here is derived from an EMBL/GenBank/DDBJ whole genome shotgun (WGS) entry which is preliminary data.</text>
</comment>
<dbReference type="InterPro" id="IPR036390">
    <property type="entry name" value="WH_DNA-bd_sf"/>
</dbReference>
<evidence type="ECO:0000313" key="8">
    <source>
        <dbReference type="Proteomes" id="UP001589670"/>
    </source>
</evidence>
<dbReference type="Pfam" id="PF03466">
    <property type="entry name" value="LysR_substrate"/>
    <property type="match status" value="1"/>
</dbReference>
<proteinExistence type="inferred from homology"/>
<keyword evidence="5" id="KW-0804">Transcription</keyword>
<gene>
    <name evidence="7" type="ORF">ACFFU4_14415</name>
</gene>
<dbReference type="Gene3D" id="1.10.10.10">
    <property type="entry name" value="Winged helix-like DNA-binding domain superfamily/Winged helix DNA-binding domain"/>
    <property type="match status" value="1"/>
</dbReference>
<dbReference type="InterPro" id="IPR036388">
    <property type="entry name" value="WH-like_DNA-bd_sf"/>
</dbReference>